<dbReference type="GO" id="GO:0008270">
    <property type="term" value="F:zinc ion binding"/>
    <property type="evidence" value="ECO:0007669"/>
    <property type="project" value="UniProtKB-KW"/>
</dbReference>
<proteinExistence type="predicted"/>
<evidence type="ECO:0000256" key="3">
    <source>
        <dbReference type="ARBA" id="ARBA00022833"/>
    </source>
</evidence>
<dbReference type="Pfam" id="PF02176">
    <property type="entry name" value="zf-TRAF"/>
    <property type="match status" value="1"/>
</dbReference>
<dbReference type="Gene3D" id="3.30.40.10">
    <property type="entry name" value="Zinc/RING finger domain, C3HC4 (zinc finger)"/>
    <property type="match status" value="2"/>
</dbReference>
<dbReference type="PANTHER" id="PTHR10131">
    <property type="entry name" value="TNF RECEPTOR ASSOCIATED FACTOR"/>
    <property type="match status" value="1"/>
</dbReference>
<keyword evidence="8" id="KW-1185">Reference proteome</keyword>
<evidence type="ECO:0000313" key="7">
    <source>
        <dbReference type="EMBL" id="KAI6649645.1"/>
    </source>
</evidence>
<dbReference type="PANTHER" id="PTHR10131:SF94">
    <property type="entry name" value="TNF RECEPTOR-ASSOCIATED FACTOR 4"/>
    <property type="match status" value="1"/>
</dbReference>
<keyword evidence="2 4" id="KW-0863">Zinc-finger</keyword>
<feature type="domain" description="TRAF-type" evidence="6">
    <location>
        <begin position="162"/>
        <end position="209"/>
    </location>
</feature>
<dbReference type="PROSITE" id="PS50145">
    <property type="entry name" value="ZF_TRAF"/>
    <property type="match status" value="2"/>
</dbReference>
<gene>
    <name evidence="7" type="ORF">LOD99_6649</name>
</gene>
<organism evidence="7 8">
    <name type="scientific">Oopsacas minuta</name>
    <dbReference type="NCBI Taxonomy" id="111878"/>
    <lineage>
        <taxon>Eukaryota</taxon>
        <taxon>Metazoa</taxon>
        <taxon>Porifera</taxon>
        <taxon>Hexactinellida</taxon>
        <taxon>Hexasterophora</taxon>
        <taxon>Lyssacinosida</taxon>
        <taxon>Leucopsacidae</taxon>
        <taxon>Oopsacas</taxon>
    </lineage>
</organism>
<evidence type="ECO:0000313" key="8">
    <source>
        <dbReference type="Proteomes" id="UP001165289"/>
    </source>
</evidence>
<keyword evidence="1 4" id="KW-0479">Metal-binding</keyword>
<evidence type="ECO:0000256" key="1">
    <source>
        <dbReference type="ARBA" id="ARBA00022723"/>
    </source>
</evidence>
<name>A0AAV7JML4_9METZ</name>
<keyword evidence="3 4" id="KW-0862">Zinc</keyword>
<feature type="zinc finger region" description="TRAF-type" evidence="4">
    <location>
        <begin position="162"/>
        <end position="209"/>
    </location>
</feature>
<dbReference type="EMBL" id="JAKMXF010000319">
    <property type="protein sequence ID" value="KAI6649645.1"/>
    <property type="molecule type" value="Genomic_DNA"/>
</dbReference>
<evidence type="ECO:0000256" key="4">
    <source>
        <dbReference type="PROSITE-ProRule" id="PRU00207"/>
    </source>
</evidence>
<dbReference type="InterPro" id="IPR013083">
    <property type="entry name" value="Znf_RING/FYVE/PHD"/>
</dbReference>
<reference evidence="7 8" key="1">
    <citation type="journal article" date="2023" name="BMC Biol.">
        <title>The compact genome of the sponge Oopsacas minuta (Hexactinellida) is lacking key metazoan core genes.</title>
        <authorList>
            <person name="Santini S."/>
            <person name="Schenkelaars Q."/>
            <person name="Jourda C."/>
            <person name="Duchesne M."/>
            <person name="Belahbib H."/>
            <person name="Rocher C."/>
            <person name="Selva M."/>
            <person name="Riesgo A."/>
            <person name="Vervoort M."/>
            <person name="Leys S.P."/>
            <person name="Kodjabachian L."/>
            <person name="Le Bivic A."/>
            <person name="Borchiellini C."/>
            <person name="Claverie J.M."/>
            <person name="Renard E."/>
        </authorList>
    </citation>
    <scope>NUCLEOTIDE SEQUENCE [LARGE SCALE GENOMIC DNA]</scope>
    <source>
        <strain evidence="7">SPO-2</strain>
    </source>
</reference>
<comment type="caution">
    <text evidence="7">The sequence shown here is derived from an EMBL/GenBank/DDBJ whole genome shotgun (WGS) entry which is preliminary data.</text>
</comment>
<dbReference type="Proteomes" id="UP001165289">
    <property type="component" value="Unassembled WGS sequence"/>
</dbReference>
<protein>
    <submittedName>
        <fullName evidence="7">TNF receptor-associated factor 6-like isoform X13</fullName>
    </submittedName>
</protein>
<evidence type="ECO:0000256" key="5">
    <source>
        <dbReference type="SAM" id="Coils"/>
    </source>
</evidence>
<accession>A0AAV7JML4</accession>
<dbReference type="InterPro" id="IPR001293">
    <property type="entry name" value="Znf_TRAF"/>
</dbReference>
<keyword evidence="5" id="KW-0175">Coiled coil</keyword>
<feature type="zinc finger region" description="TRAF-type" evidence="4">
    <location>
        <begin position="104"/>
        <end position="154"/>
    </location>
</feature>
<feature type="coiled-coil region" evidence="5">
    <location>
        <begin position="255"/>
        <end position="296"/>
    </location>
</feature>
<dbReference type="AlphaFoldDB" id="A0AAV7JML4"/>
<keyword evidence="7" id="KW-0675">Receptor</keyword>
<evidence type="ECO:0000259" key="6">
    <source>
        <dbReference type="PROSITE" id="PS50145"/>
    </source>
</evidence>
<sequence>MATIQTEPDSPDNLLYIHIGGYRGYKQDILTLKLTKLENKFLICTECHGIAREAVFCEGKTICTLCTAGKPHEPNDDVRESVNGLNVICPLNYRSCEWKGELRHVEQHVLQCDHLLILCNQECSTILTQYGLIEHNAKSCPMRKLPCEFCKDLCLAKNVNNHLTKCPAYILDCPQGCMERVRRDNMNEHTEIHCEMKKEPCLYHEFGCKTNSIAKRDVQTHQQEYVVSHQQCLYQQIKLSNKQLIIKTAEIKGRANHLEKVCDEQKEKIVNLENVCSEQKEKIDNLEKEITTNNKDLQIFVEKQNVENRFIRTFMNLLMTNQEFPSENIEFFDKFDWDITDFWYHMNKDQKIESPIFQLYDNCLQCQATCKYSILTNEILIRIRCLTDIAIPQKNQFCYYKVQFINTNYENRSMVKKGKIDIVITGDYISIATFERSFWHPAFQNDNILFRLHLIPTLL</sequence>
<feature type="domain" description="TRAF-type" evidence="6">
    <location>
        <begin position="104"/>
        <end position="154"/>
    </location>
</feature>
<evidence type="ECO:0000256" key="2">
    <source>
        <dbReference type="ARBA" id="ARBA00022771"/>
    </source>
</evidence>